<dbReference type="AlphaFoldDB" id="A0A1W2CZX7"/>
<dbReference type="STRING" id="1122930.SAMN02745168_0270"/>
<organism evidence="2 3">
    <name type="scientific">Papillibacter cinnamivorans DSM 12816</name>
    <dbReference type="NCBI Taxonomy" id="1122930"/>
    <lineage>
        <taxon>Bacteria</taxon>
        <taxon>Bacillati</taxon>
        <taxon>Bacillota</taxon>
        <taxon>Clostridia</taxon>
        <taxon>Eubacteriales</taxon>
        <taxon>Oscillospiraceae</taxon>
        <taxon>Papillibacter</taxon>
    </lineage>
</organism>
<dbReference type="Pfam" id="PF17032">
    <property type="entry name" value="Zn_ribbon_15"/>
    <property type="match status" value="1"/>
</dbReference>
<accession>A0A1W2CZX7</accession>
<feature type="domain" description="Zinc-ribbon 15" evidence="1">
    <location>
        <begin position="22"/>
        <end position="119"/>
    </location>
</feature>
<keyword evidence="3" id="KW-1185">Reference proteome</keyword>
<evidence type="ECO:0000259" key="1">
    <source>
        <dbReference type="Pfam" id="PF17032"/>
    </source>
</evidence>
<protein>
    <submittedName>
        <fullName evidence="2">Zinc-ribbon family protein</fullName>
    </submittedName>
</protein>
<dbReference type="Proteomes" id="UP000192790">
    <property type="component" value="Unassembled WGS sequence"/>
</dbReference>
<proteinExistence type="predicted"/>
<dbReference type="OrthoDB" id="4377018at2"/>
<evidence type="ECO:0000313" key="3">
    <source>
        <dbReference type="Proteomes" id="UP000192790"/>
    </source>
</evidence>
<dbReference type="RefSeq" id="WP_084235687.1">
    <property type="nucleotide sequence ID" value="NZ_FWXW01000014.1"/>
</dbReference>
<reference evidence="2 3" key="1">
    <citation type="submission" date="2017-04" db="EMBL/GenBank/DDBJ databases">
        <authorList>
            <person name="Afonso C.L."/>
            <person name="Miller P.J."/>
            <person name="Scott M.A."/>
            <person name="Spackman E."/>
            <person name="Goraichik I."/>
            <person name="Dimitrov K.M."/>
            <person name="Suarez D.L."/>
            <person name="Swayne D.E."/>
        </authorList>
    </citation>
    <scope>NUCLEOTIDE SEQUENCE [LARGE SCALE GENOMIC DNA]</scope>
    <source>
        <strain evidence="2 3">DSM 12816</strain>
    </source>
</reference>
<evidence type="ECO:0000313" key="2">
    <source>
        <dbReference type="EMBL" id="SMC90288.1"/>
    </source>
</evidence>
<name>A0A1W2CZX7_9FIRM</name>
<dbReference type="EMBL" id="FWXW01000014">
    <property type="protein sequence ID" value="SMC90288.1"/>
    <property type="molecule type" value="Genomic_DNA"/>
</dbReference>
<dbReference type="InterPro" id="IPR031493">
    <property type="entry name" value="Zinc_ribbon_15"/>
</dbReference>
<sequence>MFFFISGISERSKELGRTTNLICPACGEYTSMTVSVFYKVLHIFFIPIFRWDRHYFATASCCGAVFEIDPEEGRKFESGAAQSIDPRYMHRTGNYSQTEVCAYCGEPLVPGALFCHRCGRPVS</sequence>
<gene>
    <name evidence="2" type="ORF">SAMN02745168_0270</name>
</gene>